<dbReference type="OrthoDB" id="9798208at2"/>
<dbReference type="EMBL" id="WBVO01000001">
    <property type="protein sequence ID" value="KAB2814750.1"/>
    <property type="molecule type" value="Genomic_DNA"/>
</dbReference>
<comment type="similarity">
    <text evidence="1">Belongs to the thioesterase PaaI family.</text>
</comment>
<name>A0A6N6RME2_9FLAO</name>
<reference evidence="4 5" key="1">
    <citation type="submission" date="2019-09" db="EMBL/GenBank/DDBJ databases">
        <title>Genomes of family Cryomorphaceae.</title>
        <authorList>
            <person name="Bowman J.P."/>
        </authorList>
    </citation>
    <scope>NUCLEOTIDE SEQUENCE [LARGE SCALE GENOMIC DNA]</scope>
    <source>
        <strain evidence="4 5">LMG 25704</strain>
    </source>
</reference>
<dbReference type="Pfam" id="PF03061">
    <property type="entry name" value="4HBT"/>
    <property type="match status" value="1"/>
</dbReference>
<evidence type="ECO:0000256" key="1">
    <source>
        <dbReference type="ARBA" id="ARBA00008324"/>
    </source>
</evidence>
<dbReference type="Gene3D" id="3.10.129.10">
    <property type="entry name" value="Hotdog Thioesterase"/>
    <property type="match status" value="1"/>
</dbReference>
<dbReference type="PANTHER" id="PTHR43240:SF5">
    <property type="entry name" value="1,4-DIHYDROXY-2-NAPHTHOYL-COA THIOESTERASE 1"/>
    <property type="match status" value="1"/>
</dbReference>
<dbReference type="RefSeq" id="WP_151666328.1">
    <property type="nucleotide sequence ID" value="NZ_WBVO01000001.1"/>
</dbReference>
<gene>
    <name evidence="4" type="ORF">F8C67_03115</name>
</gene>
<dbReference type="Proteomes" id="UP000468650">
    <property type="component" value="Unassembled WGS sequence"/>
</dbReference>
<dbReference type="AlphaFoldDB" id="A0A6N6RME2"/>
<proteinExistence type="inferred from homology"/>
<dbReference type="GO" id="GO:0061522">
    <property type="term" value="F:1,4-dihydroxy-2-naphthoyl-CoA thioesterase activity"/>
    <property type="evidence" value="ECO:0007669"/>
    <property type="project" value="TreeGrafter"/>
</dbReference>
<keyword evidence="2" id="KW-0378">Hydrolase</keyword>
<feature type="domain" description="Thioesterase" evidence="3">
    <location>
        <begin position="49"/>
        <end position="126"/>
    </location>
</feature>
<dbReference type="InterPro" id="IPR006683">
    <property type="entry name" value="Thioestr_dom"/>
</dbReference>
<keyword evidence="5" id="KW-1185">Reference proteome</keyword>
<evidence type="ECO:0000313" key="5">
    <source>
        <dbReference type="Proteomes" id="UP000468650"/>
    </source>
</evidence>
<dbReference type="SUPFAM" id="SSF54637">
    <property type="entry name" value="Thioesterase/thiol ester dehydrase-isomerase"/>
    <property type="match status" value="1"/>
</dbReference>
<evidence type="ECO:0000256" key="2">
    <source>
        <dbReference type="ARBA" id="ARBA00022801"/>
    </source>
</evidence>
<dbReference type="NCBIfam" id="TIGR00369">
    <property type="entry name" value="unchar_dom_1"/>
    <property type="match status" value="1"/>
</dbReference>
<organism evidence="4 5">
    <name type="scientific">Phaeocystidibacter luteus</name>
    <dbReference type="NCBI Taxonomy" id="911197"/>
    <lineage>
        <taxon>Bacteria</taxon>
        <taxon>Pseudomonadati</taxon>
        <taxon>Bacteroidota</taxon>
        <taxon>Flavobacteriia</taxon>
        <taxon>Flavobacteriales</taxon>
        <taxon>Phaeocystidibacteraceae</taxon>
        <taxon>Phaeocystidibacter</taxon>
    </lineage>
</organism>
<dbReference type="GO" id="GO:0005829">
    <property type="term" value="C:cytosol"/>
    <property type="evidence" value="ECO:0007669"/>
    <property type="project" value="TreeGrafter"/>
</dbReference>
<accession>A0A6N6RME2</accession>
<dbReference type="PANTHER" id="PTHR43240">
    <property type="entry name" value="1,4-DIHYDROXY-2-NAPHTHOYL-COA THIOESTERASE 1"/>
    <property type="match status" value="1"/>
</dbReference>
<evidence type="ECO:0000313" key="4">
    <source>
        <dbReference type="EMBL" id="KAB2814750.1"/>
    </source>
</evidence>
<protein>
    <submittedName>
        <fullName evidence="4">Hotdog fold thioesterase</fullName>
    </submittedName>
</protein>
<sequence length="142" mass="15630">MTKADKLAVLNKVSENTLMTTLEIEYIDLGEDWVKASMPVNPRVHQPVGLLHGGATVALCESLGSGGSMLFVDDPEKYVAVGIEISANHVRSITKGMVYCTGKLIHKGRSTHLWEMKVEDERGKLISFCKMTNMIVPRASKQ</sequence>
<comment type="caution">
    <text evidence="4">The sequence shown here is derived from an EMBL/GenBank/DDBJ whole genome shotgun (WGS) entry which is preliminary data.</text>
</comment>
<dbReference type="CDD" id="cd03443">
    <property type="entry name" value="PaaI_thioesterase"/>
    <property type="match status" value="1"/>
</dbReference>
<dbReference type="InterPro" id="IPR003736">
    <property type="entry name" value="PAAI_dom"/>
</dbReference>
<evidence type="ECO:0000259" key="3">
    <source>
        <dbReference type="Pfam" id="PF03061"/>
    </source>
</evidence>
<dbReference type="InterPro" id="IPR029069">
    <property type="entry name" value="HotDog_dom_sf"/>
</dbReference>